<evidence type="ECO:0000313" key="4">
    <source>
        <dbReference type="Proteomes" id="UP001056201"/>
    </source>
</evidence>
<dbReference type="EMBL" id="CP097636">
    <property type="protein sequence ID" value="URI09226.1"/>
    <property type="molecule type" value="Genomic_DNA"/>
</dbReference>
<gene>
    <name evidence="3" type="ORF">MW290_27050</name>
</gene>
<sequence length="204" mass="19944">MTHRPRRAALLGLAAAALPLIASAHVGQDGAAHHGLLAGLLHPFTGLDHLLAMLAVGTWGALSLPATASDGGRLQRLGTAARLPLVFAALLLVGALAAAAGLRLPAVEPMIAASLLVLGLLVALRSRLPAMAASALVGGFALFHGAAHGTELGGAAALAGMVAATAVLHAAGLALGFALRDRAPWLGRLAGGATAVVGAGLLLA</sequence>
<keyword evidence="2" id="KW-0732">Signal</keyword>
<evidence type="ECO:0000313" key="3">
    <source>
        <dbReference type="EMBL" id="URI09226.1"/>
    </source>
</evidence>
<dbReference type="RefSeq" id="WP_250197458.1">
    <property type="nucleotide sequence ID" value="NZ_CP097636.1"/>
</dbReference>
<evidence type="ECO:0000256" key="2">
    <source>
        <dbReference type="SAM" id="SignalP"/>
    </source>
</evidence>
<name>A0ABY4S754_AQUTE</name>
<keyword evidence="4" id="KW-1185">Reference proteome</keyword>
<feature type="transmembrane region" description="Helical" evidence="1">
    <location>
        <begin position="106"/>
        <end position="124"/>
    </location>
</feature>
<organism evidence="3 4">
    <name type="scientific">Aquincola tertiaricarbonis</name>
    <dbReference type="NCBI Taxonomy" id="391953"/>
    <lineage>
        <taxon>Bacteria</taxon>
        <taxon>Pseudomonadati</taxon>
        <taxon>Pseudomonadota</taxon>
        <taxon>Betaproteobacteria</taxon>
        <taxon>Burkholderiales</taxon>
        <taxon>Sphaerotilaceae</taxon>
        <taxon>Aquincola</taxon>
    </lineage>
</organism>
<reference evidence="3" key="1">
    <citation type="submission" date="2022-05" db="EMBL/GenBank/DDBJ databases">
        <title>An RpoN-dependent PEP-CTERM gene is involved in floc formation of an Aquincola tertiaricarbonis strain.</title>
        <authorList>
            <person name="Qiu D."/>
            <person name="Xia M."/>
        </authorList>
    </citation>
    <scope>NUCLEOTIDE SEQUENCE</scope>
    <source>
        <strain evidence="3">RN12</strain>
    </source>
</reference>
<keyword evidence="1" id="KW-0812">Transmembrane</keyword>
<feature type="transmembrane region" description="Helical" evidence="1">
    <location>
        <begin position="131"/>
        <end position="149"/>
    </location>
</feature>
<feature type="transmembrane region" description="Helical" evidence="1">
    <location>
        <begin position="155"/>
        <end position="178"/>
    </location>
</feature>
<keyword evidence="1" id="KW-0472">Membrane</keyword>
<feature type="signal peptide" evidence="2">
    <location>
        <begin position="1"/>
        <end position="24"/>
    </location>
</feature>
<protein>
    <submittedName>
        <fullName evidence="3">HupE/UreJ family protein</fullName>
    </submittedName>
</protein>
<dbReference type="PIRSF" id="PIRSF016919">
    <property type="entry name" value="HupE_UreJ"/>
    <property type="match status" value="1"/>
</dbReference>
<evidence type="ECO:0000256" key="1">
    <source>
        <dbReference type="SAM" id="Phobius"/>
    </source>
</evidence>
<feature type="transmembrane region" description="Helical" evidence="1">
    <location>
        <begin position="185"/>
        <end position="203"/>
    </location>
</feature>
<accession>A0ABY4S754</accession>
<proteinExistence type="predicted"/>
<feature type="chain" id="PRO_5045071149" evidence="2">
    <location>
        <begin position="25"/>
        <end position="204"/>
    </location>
</feature>
<dbReference type="Proteomes" id="UP001056201">
    <property type="component" value="Chromosome 2"/>
</dbReference>
<feature type="transmembrane region" description="Helical" evidence="1">
    <location>
        <begin position="80"/>
        <end position="100"/>
    </location>
</feature>
<keyword evidence="1" id="KW-1133">Transmembrane helix</keyword>
<feature type="transmembrane region" description="Helical" evidence="1">
    <location>
        <begin position="50"/>
        <end position="68"/>
    </location>
</feature>
<dbReference type="InterPro" id="IPR007038">
    <property type="entry name" value="HupE_UreJ"/>
</dbReference>
<dbReference type="Pfam" id="PF04955">
    <property type="entry name" value="HupE_UreJ"/>
    <property type="match status" value="1"/>
</dbReference>